<keyword evidence="5" id="KW-0732">Signal</keyword>
<feature type="coiled-coil region" evidence="3">
    <location>
        <begin position="136"/>
        <end position="189"/>
    </location>
</feature>
<feature type="transmembrane region" description="Helical" evidence="4">
    <location>
        <begin position="414"/>
        <end position="436"/>
    </location>
</feature>
<dbReference type="Gene3D" id="3.40.50.300">
    <property type="entry name" value="P-loop containing nucleotide triphosphate hydrolases"/>
    <property type="match status" value="1"/>
</dbReference>
<evidence type="ECO:0000313" key="7">
    <source>
        <dbReference type="EMBL" id="MBW4668147.1"/>
    </source>
</evidence>
<dbReference type="PANTHER" id="PTHR32309:SF13">
    <property type="entry name" value="FERRIC ENTEROBACTIN TRANSPORT PROTEIN FEPE"/>
    <property type="match status" value="1"/>
</dbReference>
<dbReference type="SUPFAM" id="SSF52540">
    <property type="entry name" value="P-loop containing nucleoside triphosphate hydrolases"/>
    <property type="match status" value="1"/>
</dbReference>
<dbReference type="Proteomes" id="UP000729701">
    <property type="component" value="Unassembled WGS sequence"/>
</dbReference>
<accession>A0A951QLC2</accession>
<evidence type="ECO:0000259" key="6">
    <source>
        <dbReference type="Pfam" id="PF13807"/>
    </source>
</evidence>
<keyword evidence="1" id="KW-0547">Nucleotide-binding</keyword>
<feature type="domain" description="Tyrosine-protein kinase G-rich" evidence="6">
    <location>
        <begin position="358"/>
        <end position="435"/>
    </location>
</feature>
<keyword evidence="4" id="KW-0812">Transmembrane</keyword>
<proteinExistence type="predicted"/>
<evidence type="ECO:0000256" key="2">
    <source>
        <dbReference type="ARBA" id="ARBA00022840"/>
    </source>
</evidence>
<dbReference type="InterPro" id="IPR050445">
    <property type="entry name" value="Bact_polysacc_biosynth/exp"/>
</dbReference>
<evidence type="ECO:0000313" key="8">
    <source>
        <dbReference type="Proteomes" id="UP000729701"/>
    </source>
</evidence>
<dbReference type="EMBL" id="JAHHGZ010000011">
    <property type="protein sequence ID" value="MBW4668147.1"/>
    <property type="molecule type" value="Genomic_DNA"/>
</dbReference>
<organism evidence="7 8">
    <name type="scientific">Cyanomargarita calcarea GSE-NOS-MK-12-04C</name>
    <dbReference type="NCBI Taxonomy" id="2839659"/>
    <lineage>
        <taxon>Bacteria</taxon>
        <taxon>Bacillati</taxon>
        <taxon>Cyanobacteriota</taxon>
        <taxon>Cyanophyceae</taxon>
        <taxon>Nostocales</taxon>
        <taxon>Cyanomargaritaceae</taxon>
        <taxon>Cyanomargarita</taxon>
    </lineage>
</organism>
<feature type="chain" id="PRO_5037071169" evidence="5">
    <location>
        <begin position="25"/>
        <end position="675"/>
    </location>
</feature>
<dbReference type="InterPro" id="IPR033756">
    <property type="entry name" value="YlxH/NBP35"/>
</dbReference>
<dbReference type="Pfam" id="PF10609">
    <property type="entry name" value="ParA"/>
    <property type="match status" value="1"/>
</dbReference>
<protein>
    <submittedName>
        <fullName evidence="7">P-loop NTPase</fullName>
    </submittedName>
</protein>
<reference evidence="7" key="2">
    <citation type="journal article" date="2022" name="Microbiol. Resour. Announc.">
        <title>Metagenome Sequencing to Explore Phylogenomics of Terrestrial Cyanobacteria.</title>
        <authorList>
            <person name="Ward R.D."/>
            <person name="Stajich J.E."/>
            <person name="Johansen J.R."/>
            <person name="Huntemann M."/>
            <person name="Clum A."/>
            <person name="Foster B."/>
            <person name="Foster B."/>
            <person name="Roux S."/>
            <person name="Palaniappan K."/>
            <person name="Varghese N."/>
            <person name="Mukherjee S."/>
            <person name="Reddy T.B.K."/>
            <person name="Daum C."/>
            <person name="Copeland A."/>
            <person name="Chen I.A."/>
            <person name="Ivanova N.N."/>
            <person name="Kyrpides N.C."/>
            <person name="Shapiro N."/>
            <person name="Eloe-Fadrosh E.A."/>
            <person name="Pietrasiak N."/>
        </authorList>
    </citation>
    <scope>NUCLEOTIDE SEQUENCE</scope>
    <source>
        <strain evidence="7">GSE-NOS-MK-12-04C</strain>
    </source>
</reference>
<keyword evidence="2" id="KW-0067">ATP-binding</keyword>
<dbReference type="Pfam" id="PF13807">
    <property type="entry name" value="GNVR"/>
    <property type="match status" value="1"/>
</dbReference>
<dbReference type="AlphaFoldDB" id="A0A951QLC2"/>
<dbReference type="PANTHER" id="PTHR32309">
    <property type="entry name" value="TYROSINE-PROTEIN KINASE"/>
    <property type="match status" value="1"/>
</dbReference>
<reference evidence="7" key="1">
    <citation type="submission" date="2021-05" db="EMBL/GenBank/DDBJ databases">
        <authorList>
            <person name="Pietrasiak N."/>
            <person name="Ward R."/>
            <person name="Stajich J.E."/>
            <person name="Kurbessoian T."/>
        </authorList>
    </citation>
    <scope>NUCLEOTIDE SEQUENCE</scope>
    <source>
        <strain evidence="7">GSE-NOS-MK-12-04C</strain>
    </source>
</reference>
<dbReference type="InterPro" id="IPR027417">
    <property type="entry name" value="P-loop_NTPase"/>
</dbReference>
<dbReference type="InterPro" id="IPR032807">
    <property type="entry name" value="GNVR"/>
</dbReference>
<dbReference type="GO" id="GO:0005524">
    <property type="term" value="F:ATP binding"/>
    <property type="evidence" value="ECO:0007669"/>
    <property type="project" value="UniProtKB-KW"/>
</dbReference>
<keyword evidence="3" id="KW-0175">Coiled coil</keyword>
<comment type="caution">
    <text evidence="7">The sequence shown here is derived from an EMBL/GenBank/DDBJ whole genome shotgun (WGS) entry which is preliminary data.</text>
</comment>
<evidence type="ECO:0000256" key="3">
    <source>
        <dbReference type="SAM" id="Coils"/>
    </source>
</evidence>
<evidence type="ECO:0000256" key="1">
    <source>
        <dbReference type="ARBA" id="ARBA00022741"/>
    </source>
</evidence>
<gene>
    <name evidence="7" type="ORF">KME60_12180</name>
</gene>
<name>A0A951QLC2_9CYAN</name>
<dbReference type="GO" id="GO:0004713">
    <property type="term" value="F:protein tyrosine kinase activity"/>
    <property type="evidence" value="ECO:0007669"/>
    <property type="project" value="TreeGrafter"/>
</dbReference>
<feature type="signal peptide" evidence="5">
    <location>
        <begin position="1"/>
        <end position="24"/>
    </location>
</feature>
<dbReference type="GO" id="GO:0005886">
    <property type="term" value="C:plasma membrane"/>
    <property type="evidence" value="ECO:0007669"/>
    <property type="project" value="TreeGrafter"/>
</dbReference>
<keyword evidence="4" id="KW-1133">Transmembrane helix</keyword>
<evidence type="ECO:0000256" key="4">
    <source>
        <dbReference type="SAM" id="Phobius"/>
    </source>
</evidence>
<evidence type="ECO:0000256" key="5">
    <source>
        <dbReference type="SAM" id="SignalP"/>
    </source>
</evidence>
<keyword evidence="4" id="KW-0472">Membrane</keyword>
<sequence>MNKIPRIAARHWKPLVFFNATVLAATTANITLTPKVWTTKAELILPNVTSNLDADLGKLGNYKDGGVVFSQQINPLKILSSIVMSDRVIQKVWESDPEKNAFDRLTSYKSNFTVSPQSESTVISLSVEGSSPKLALQRAQGVIASFQDRLQELRQDEAFGRSQLMYKEVKQAQIKLMQAQKSLSEFKETSNLVSSEEQTKNMVAAINTLNTERSQAIAEASSNAEQTKILSSRLSLTPNTAIRSARLEENKEYQFTRQKLSEVEAALTEAQGKLTPNHPRVLDLTYQRDVLRHQIQEHIADAAGNVKGINTTVGDNTTRLIQQLVLAESQGAANKKKAEQLQIQIDKLTATLKTFPAKQAKLQQLQRQYDIAEGVYNGVVAQTEQAKLGAFSTYPSVQILDKPMMDSKPSGPKLNMIVLGAILASGFGSAGIIMLMESRNPLLGYKDIYQTKIPLLGSIPYVRSLATKIDREGRGEIEFQRLASAVSLMQLETGRLMIASATEGEGKTTTTLGLGIALTNLGFKVLIVDGDFRKTQLSQYLGYQQRVTLDSELIPVNMRPGLDLLSLRMAPEKIAEFVARGRFERRLNLAQATGNYDYVLIDSAAVTLTSEAALMAKVACNVLFVTRPGKSDRNPFYHSIEQLRRHQARILGFVVNGREIQAQSSVDESNQVEIG</sequence>